<evidence type="ECO:0000313" key="2">
    <source>
        <dbReference type="EMBL" id="KIW64925.1"/>
    </source>
</evidence>
<dbReference type="AlphaFoldDB" id="A0A0D2FDK0"/>
<evidence type="ECO:0000259" key="1">
    <source>
        <dbReference type="Pfam" id="PF18566"/>
    </source>
</evidence>
<dbReference type="Pfam" id="PF18566">
    <property type="entry name" value="Ldi"/>
    <property type="match status" value="1"/>
</dbReference>
<reference evidence="2 3" key="1">
    <citation type="submission" date="2015-01" db="EMBL/GenBank/DDBJ databases">
        <title>The Genome Sequence of Capronia semiimmersa CBS27337.</title>
        <authorList>
            <consortium name="The Broad Institute Genomics Platform"/>
            <person name="Cuomo C."/>
            <person name="de Hoog S."/>
            <person name="Gorbushina A."/>
            <person name="Stielow B."/>
            <person name="Teixiera M."/>
            <person name="Abouelleil A."/>
            <person name="Chapman S.B."/>
            <person name="Priest M."/>
            <person name="Young S.K."/>
            <person name="Wortman J."/>
            <person name="Nusbaum C."/>
            <person name="Birren B."/>
        </authorList>
    </citation>
    <scope>NUCLEOTIDE SEQUENCE [LARGE SCALE GENOMIC DNA]</scope>
    <source>
        <strain evidence="2 3">CBS 27337</strain>
    </source>
</reference>
<dbReference type="InterPro" id="IPR041411">
    <property type="entry name" value="Ldi"/>
</dbReference>
<dbReference type="EMBL" id="KN846960">
    <property type="protein sequence ID" value="KIW64925.1"/>
    <property type="molecule type" value="Genomic_DNA"/>
</dbReference>
<evidence type="ECO:0000313" key="3">
    <source>
        <dbReference type="Proteomes" id="UP000054266"/>
    </source>
</evidence>
<dbReference type="Proteomes" id="UP000054266">
    <property type="component" value="Unassembled WGS sequence"/>
</dbReference>
<gene>
    <name evidence="2" type="ORF">PV04_07227</name>
</gene>
<dbReference type="STRING" id="5601.A0A0D2FDK0"/>
<organism evidence="2 3">
    <name type="scientific">Phialophora macrospora</name>
    <dbReference type="NCBI Taxonomy" id="1851006"/>
    <lineage>
        <taxon>Eukaryota</taxon>
        <taxon>Fungi</taxon>
        <taxon>Dikarya</taxon>
        <taxon>Ascomycota</taxon>
        <taxon>Pezizomycotina</taxon>
        <taxon>Eurotiomycetes</taxon>
        <taxon>Chaetothyriomycetidae</taxon>
        <taxon>Chaetothyriales</taxon>
        <taxon>Herpotrichiellaceae</taxon>
        <taxon>Phialophora</taxon>
    </lineage>
</organism>
<sequence>MVQSIPETLPLDLSKYPKLSAAQVGHLRHFHNLAFQPDGEWSKMGAQEPLQEFLDAYRYQLATMAYAAGAAHYHRLPAVRSIFKPLLRQLIHKMLQREVWAYWFTTSLGGIRTDPNLQKLREPWADPVVRENIMYSGHLLLMTSLYAMLFDDDEFEKPGSLVFKWNPLFFGLGDETFSYDNRSLQAAITREMERNGWVGVCCEPNLVFVVCNQFPIIAMRYNDSRDGTNNVDEVLTKYKAAWDKKGMVSTNGLFIDMWMIKQDFIVPPQDVGWTAWAGTFMNAWNHDLVTSLYPKQIPGFVTNINGRVRLQPPIVANHYRQLTTQSPSISDAEKLSQAIALAKADMAAKPAPPFPYTKPSLGYVRQWLSELGQTDLLDGLLAYADAELEPTWENGGLHYPRNDKPFVFTGNEDPEGVKWTHVSPFCGNAAIGYSRLNVKDGQRIMYDQPWTRESLARTPYVDGLDFASQEHGVSVLRGVWDAENQALVLTVKGWDFEGRLCPPEKVTIEAVAKQLPQGTWAVYLNGRLAHTAELKGTGGEALPVKSEVKRGEEVDVVFMKVGGVTNGDANGHAH</sequence>
<feature type="domain" description="Linalool dehydratase/isomerase" evidence="1">
    <location>
        <begin position="58"/>
        <end position="404"/>
    </location>
</feature>
<dbReference type="HOGENOM" id="CLU_044865_1_0_1"/>
<accession>A0A0D2FDK0</accession>
<protein>
    <recommendedName>
        <fullName evidence="1">Linalool dehydratase/isomerase domain-containing protein</fullName>
    </recommendedName>
</protein>
<name>A0A0D2FDK0_9EURO</name>
<keyword evidence="3" id="KW-1185">Reference proteome</keyword>
<proteinExistence type="predicted"/>